<gene>
    <name evidence="1" type="ORF">MasN3_39810</name>
</gene>
<name>A0ABM8CB11_9BURK</name>
<dbReference type="InterPro" id="IPR008727">
    <property type="entry name" value="PAAR_motif"/>
</dbReference>
<dbReference type="Pfam" id="PF05488">
    <property type="entry name" value="PAAR_motif"/>
    <property type="match status" value="1"/>
</dbReference>
<evidence type="ECO:0000313" key="1">
    <source>
        <dbReference type="EMBL" id="BDT60487.1"/>
    </source>
</evidence>
<proteinExistence type="predicted"/>
<keyword evidence="2" id="KW-1185">Reference proteome</keyword>
<sequence length="90" mass="8988">MAIRGWLRLSDAADCGGTVAEGSSCEFSGGIGYTFQGARMACPKGCVIAEGYPRSLLSNGAAQVLNGQKTSGGCRLISTLNGVDGVAGGD</sequence>
<dbReference type="EMBL" id="AP026966">
    <property type="protein sequence ID" value="BDT60487.1"/>
    <property type="molecule type" value="Genomic_DNA"/>
</dbReference>
<accession>A0ABM8CB11</accession>
<protein>
    <submittedName>
        <fullName evidence="1">Uncharacterized protein</fullName>
    </submittedName>
</protein>
<dbReference type="Proteomes" id="UP001163336">
    <property type="component" value="Chromosome"/>
</dbReference>
<reference evidence="1" key="1">
    <citation type="submission" date="2022-11" db="EMBL/GenBank/DDBJ databases">
        <title>Isolation and characterization of PLA-degrading bacterium Massilia sp. from Antarctic soil.</title>
        <authorList>
            <person name="Sato K."/>
            <person name="Gomez-Fuentes C."/>
            <person name="Ahmad S.A."/>
            <person name="Zulkharnain A."/>
        </authorList>
    </citation>
    <scope>NUCLEOTIDE SEQUENCE</scope>
    <source>
        <strain evidence="1">N-3</strain>
    </source>
</reference>
<organism evidence="1 2">
    <name type="scientific">Massilia varians</name>
    <dbReference type="NCBI Taxonomy" id="457921"/>
    <lineage>
        <taxon>Bacteria</taxon>
        <taxon>Pseudomonadati</taxon>
        <taxon>Pseudomonadota</taxon>
        <taxon>Betaproteobacteria</taxon>
        <taxon>Burkholderiales</taxon>
        <taxon>Oxalobacteraceae</taxon>
        <taxon>Telluria group</taxon>
        <taxon>Massilia</taxon>
    </lineage>
</organism>
<evidence type="ECO:0000313" key="2">
    <source>
        <dbReference type="Proteomes" id="UP001163336"/>
    </source>
</evidence>